<accession>A0A2C9VCQ1</accession>
<name>A0A2C9VCQ1_MANES</name>
<gene>
    <name evidence="1" type="ORF">MANES_08G019900</name>
</gene>
<dbReference type="EMBL" id="CM004394">
    <property type="protein sequence ID" value="OAY42837.1"/>
    <property type="molecule type" value="Genomic_DNA"/>
</dbReference>
<sequence length="120" mass="14439">MYRRLNMGAEEDRMEYLDNDVSNEEEVQVSDWQFCVVEFGHNVFLFQFFHHMDVDRILKGASLNYQQVLLLLHELQSNENPKNVELMKINIGIIGHADRFCCLLYDMPNFPREKFLWDHR</sequence>
<dbReference type="AlphaFoldDB" id="A0A2C9VCQ1"/>
<organism evidence="1">
    <name type="scientific">Manihot esculenta</name>
    <name type="common">Cassava</name>
    <name type="synonym">Jatropha manihot</name>
    <dbReference type="NCBI Taxonomy" id="3983"/>
    <lineage>
        <taxon>Eukaryota</taxon>
        <taxon>Viridiplantae</taxon>
        <taxon>Streptophyta</taxon>
        <taxon>Embryophyta</taxon>
        <taxon>Tracheophyta</taxon>
        <taxon>Spermatophyta</taxon>
        <taxon>Magnoliopsida</taxon>
        <taxon>eudicotyledons</taxon>
        <taxon>Gunneridae</taxon>
        <taxon>Pentapetalae</taxon>
        <taxon>rosids</taxon>
        <taxon>fabids</taxon>
        <taxon>Malpighiales</taxon>
        <taxon>Euphorbiaceae</taxon>
        <taxon>Crotonoideae</taxon>
        <taxon>Manihoteae</taxon>
        <taxon>Manihot</taxon>
    </lineage>
</organism>
<evidence type="ECO:0000313" key="1">
    <source>
        <dbReference type="EMBL" id="OAY42837.1"/>
    </source>
</evidence>
<protein>
    <submittedName>
        <fullName evidence="1">Uncharacterized protein</fullName>
    </submittedName>
</protein>
<reference evidence="1" key="1">
    <citation type="submission" date="2016-02" db="EMBL/GenBank/DDBJ databases">
        <title>WGS assembly of Manihot esculenta.</title>
        <authorList>
            <person name="Bredeson J.V."/>
            <person name="Prochnik S.E."/>
            <person name="Lyons J.B."/>
            <person name="Schmutz J."/>
            <person name="Grimwood J."/>
            <person name="Vrebalov J."/>
            <person name="Bart R.S."/>
            <person name="Amuge T."/>
            <person name="Ferguson M.E."/>
            <person name="Green R."/>
            <person name="Putnam N."/>
            <person name="Stites J."/>
            <person name="Rounsley S."/>
            <person name="Rokhsar D.S."/>
        </authorList>
    </citation>
    <scope>NUCLEOTIDE SEQUENCE [LARGE SCALE GENOMIC DNA]</scope>
    <source>
        <tissue evidence="1">Leaf</tissue>
    </source>
</reference>
<proteinExistence type="predicted"/>